<dbReference type="InterPro" id="IPR050433">
    <property type="entry name" value="Myc_transcription_factors"/>
</dbReference>
<dbReference type="InterPro" id="IPR012682">
    <property type="entry name" value="Tscrpt_reg_Myc_N"/>
</dbReference>
<evidence type="ECO:0000313" key="9">
    <source>
        <dbReference type="Proteomes" id="UP000007303"/>
    </source>
</evidence>
<reference evidence="8" key="3">
    <citation type="submission" date="2025-09" db="UniProtKB">
        <authorList>
            <consortium name="Ensembl"/>
        </authorList>
    </citation>
    <scope>IDENTIFICATION</scope>
</reference>
<dbReference type="SUPFAM" id="SSF47459">
    <property type="entry name" value="HLH, helix-loop-helix DNA-binding domain"/>
    <property type="match status" value="1"/>
</dbReference>
<evidence type="ECO:0000256" key="4">
    <source>
        <dbReference type="ARBA" id="ARBA00025872"/>
    </source>
</evidence>
<evidence type="ECO:0000256" key="3">
    <source>
        <dbReference type="ARBA" id="ARBA00023242"/>
    </source>
</evidence>
<dbReference type="InterPro" id="IPR011598">
    <property type="entry name" value="bHLH_dom"/>
</dbReference>
<dbReference type="HOGENOM" id="CLU_052560_0_0_1"/>
<reference evidence="9" key="1">
    <citation type="journal article" date="2004" name="Nature">
        <title>Genome duplication in the teleost fish Tetraodon nigroviridis reveals the early vertebrate proto-karyotype.</title>
        <authorList>
            <person name="Jaillon O."/>
            <person name="Aury J.-M."/>
            <person name="Brunet F."/>
            <person name="Petit J.-L."/>
            <person name="Stange-Thomann N."/>
            <person name="Mauceli E."/>
            <person name="Bouneau L."/>
            <person name="Fischer C."/>
            <person name="Ozouf-Costaz C."/>
            <person name="Bernot A."/>
            <person name="Nicaud S."/>
            <person name="Jaffe D."/>
            <person name="Fisher S."/>
            <person name="Lutfalla G."/>
            <person name="Dossat C."/>
            <person name="Segurens B."/>
            <person name="Dasilva C."/>
            <person name="Salanoubat M."/>
            <person name="Levy M."/>
            <person name="Boudet N."/>
            <person name="Castellano S."/>
            <person name="Anthouard V."/>
            <person name="Jubin C."/>
            <person name="Castelli V."/>
            <person name="Katinka M."/>
            <person name="Vacherie B."/>
            <person name="Biemont C."/>
            <person name="Skalli Z."/>
            <person name="Cattolico L."/>
            <person name="Poulain J."/>
            <person name="De Berardinis V."/>
            <person name="Cruaud C."/>
            <person name="Duprat S."/>
            <person name="Brottier P."/>
            <person name="Coutanceau J.-P."/>
            <person name="Gouzy J."/>
            <person name="Parra G."/>
            <person name="Lardier G."/>
            <person name="Chapple C."/>
            <person name="McKernan K.J."/>
            <person name="McEwan P."/>
            <person name="Bosak S."/>
            <person name="Kellis M."/>
            <person name="Volff J.-N."/>
            <person name="Guigo R."/>
            <person name="Zody M.C."/>
            <person name="Mesirov J."/>
            <person name="Lindblad-Toh K."/>
            <person name="Birren B."/>
            <person name="Nusbaum C."/>
            <person name="Kahn D."/>
            <person name="Robinson-Rechavi M."/>
            <person name="Laudet V."/>
            <person name="Schachter V."/>
            <person name="Quetier F."/>
            <person name="Saurin W."/>
            <person name="Scarpelli C."/>
            <person name="Wincker P."/>
            <person name="Lander E.S."/>
            <person name="Weissenbach J."/>
            <person name="Roest Crollius H."/>
        </authorList>
    </citation>
    <scope>NUCLEOTIDE SEQUENCE [LARGE SCALE GENOMIC DNA]</scope>
</reference>
<dbReference type="Pfam" id="PF00010">
    <property type="entry name" value="HLH"/>
    <property type="match status" value="1"/>
</dbReference>
<dbReference type="InParanoid" id="H3CV20"/>
<evidence type="ECO:0000256" key="5">
    <source>
        <dbReference type="PIRNR" id="PIRNR001705"/>
    </source>
</evidence>
<feature type="region of interest" description="Disordered" evidence="6">
    <location>
        <begin position="277"/>
        <end position="331"/>
    </location>
</feature>
<feature type="compositionally biased region" description="Low complexity" evidence="6">
    <location>
        <begin position="314"/>
        <end position="325"/>
    </location>
</feature>
<proteinExistence type="predicted"/>
<dbReference type="AlphaFoldDB" id="H3CV20"/>
<dbReference type="PIRSF" id="PIRSF001705">
    <property type="entry name" value="Myc_protein"/>
    <property type="match status" value="1"/>
</dbReference>
<dbReference type="PROSITE" id="PS50888">
    <property type="entry name" value="BHLH"/>
    <property type="match status" value="1"/>
</dbReference>
<name>H3CV20_TETNG</name>
<dbReference type="FunFam" id="4.10.280.10:FF:000019">
    <property type="entry name" value="Myc proto-oncogene protein"/>
    <property type="match status" value="1"/>
</dbReference>
<evidence type="ECO:0000256" key="2">
    <source>
        <dbReference type="ARBA" id="ARBA00023125"/>
    </source>
</evidence>
<dbReference type="GO" id="GO:0003700">
    <property type="term" value="F:DNA-binding transcription factor activity"/>
    <property type="evidence" value="ECO:0007669"/>
    <property type="project" value="InterPro"/>
</dbReference>
<dbReference type="Pfam" id="PF01056">
    <property type="entry name" value="Myc_N"/>
    <property type="match status" value="2"/>
</dbReference>
<dbReference type="InterPro" id="IPR002418">
    <property type="entry name" value="Tscrpt_reg_Myc"/>
</dbReference>
<dbReference type="PRINTS" id="PR00044">
    <property type="entry name" value="LEUZIPPRMYC"/>
</dbReference>
<dbReference type="SMART" id="SM00353">
    <property type="entry name" value="HLH"/>
    <property type="match status" value="1"/>
</dbReference>
<dbReference type="OMA" id="WEMEYDH"/>
<protein>
    <submittedName>
        <fullName evidence="8">MYCL proto-oncogene, bHLH transcription factor b</fullName>
    </submittedName>
</protein>
<evidence type="ECO:0000256" key="1">
    <source>
        <dbReference type="ARBA" id="ARBA00004123"/>
    </source>
</evidence>
<comment type="subcellular location">
    <subcellularLocation>
        <location evidence="1 5">Nucleus</location>
    </subcellularLocation>
</comment>
<feature type="domain" description="BHLH" evidence="7">
    <location>
        <begin position="331"/>
        <end position="382"/>
    </location>
</feature>
<sequence>MPGISSTAPRYENWDMDHLDHYHHYFYDDHHDPDEDFFKSTAPSEDIWKKFELVPTPPMSPVRALEGPGKVGLLHPTLGDKLEWVSQFLGQEDEQQQQHDAPCKLAPAGDTFGNLSSIIIQDCMWSGFSAGQQLERVVGERCAPRPGTGAAAAAAKVAGGSAAPSPWRADCVDPAAVLTFPPASGCKKEKRPPPEGLASGSPKHKCPMTDCFSSSSPSDDENKDDEEEEIDVVTVEHKQQQRKPRRLVSARKPVTITVRADPLDPGMKRFHISIHQQQHNYAAPSPDSFPLPSEPPRKRLRCEASAQASPAKAHPPSHLSSPQSSDCEDTDKRRAHNFLERKRRNDLRSRFLLRDEIPGLADCPKTPKVAILTRATEYLQQLHASERQKAQERKQLKAKQLLLLQR</sequence>
<comment type="subunit">
    <text evidence="4">Efficient DNA binding requires dimerization with another bHLH protein. Binds DNA as a heterodimer with MAX.</text>
</comment>
<dbReference type="FunCoup" id="H3CV20">
    <property type="interactions" value="88"/>
</dbReference>
<evidence type="ECO:0000313" key="8">
    <source>
        <dbReference type="Ensembl" id="ENSTNIP00000012104.1"/>
    </source>
</evidence>
<reference evidence="8" key="2">
    <citation type="submission" date="2025-08" db="UniProtKB">
        <authorList>
            <consortium name="Ensembl"/>
        </authorList>
    </citation>
    <scope>IDENTIFICATION</scope>
</reference>
<dbReference type="STRING" id="99883.ENSTNIP00000012104"/>
<evidence type="ECO:0000259" key="7">
    <source>
        <dbReference type="PROSITE" id="PS50888"/>
    </source>
</evidence>
<feature type="region of interest" description="Disordered" evidence="6">
    <location>
        <begin position="182"/>
        <end position="229"/>
    </location>
</feature>
<feature type="compositionally biased region" description="Acidic residues" evidence="6">
    <location>
        <begin position="218"/>
        <end position="229"/>
    </location>
</feature>
<dbReference type="Gene3D" id="4.10.280.10">
    <property type="entry name" value="Helix-loop-helix DNA-binding domain"/>
    <property type="match status" value="1"/>
</dbReference>
<keyword evidence="3 5" id="KW-0539">Nucleus</keyword>
<organism evidence="8 9">
    <name type="scientific">Tetraodon nigroviridis</name>
    <name type="common">Spotted green pufferfish</name>
    <name type="synonym">Chelonodon nigroviridis</name>
    <dbReference type="NCBI Taxonomy" id="99883"/>
    <lineage>
        <taxon>Eukaryota</taxon>
        <taxon>Metazoa</taxon>
        <taxon>Chordata</taxon>
        <taxon>Craniata</taxon>
        <taxon>Vertebrata</taxon>
        <taxon>Euteleostomi</taxon>
        <taxon>Actinopterygii</taxon>
        <taxon>Neopterygii</taxon>
        <taxon>Teleostei</taxon>
        <taxon>Neoteleostei</taxon>
        <taxon>Acanthomorphata</taxon>
        <taxon>Eupercaria</taxon>
        <taxon>Tetraodontiformes</taxon>
        <taxon>Tetradontoidea</taxon>
        <taxon>Tetraodontidae</taxon>
        <taxon>Tetraodon</taxon>
    </lineage>
</organism>
<dbReference type="GO" id="GO:0003677">
    <property type="term" value="F:DNA binding"/>
    <property type="evidence" value="ECO:0007669"/>
    <property type="project" value="UniProtKB-UniRule"/>
</dbReference>
<keyword evidence="2 5" id="KW-0238">DNA-binding</keyword>
<dbReference type="Ensembl" id="ENSTNIT00000012295.1">
    <property type="protein sequence ID" value="ENSTNIP00000012104.1"/>
    <property type="gene ID" value="ENSTNIG00000009239.1"/>
</dbReference>
<dbReference type="Proteomes" id="UP000007303">
    <property type="component" value="Unassembled WGS sequence"/>
</dbReference>
<evidence type="ECO:0000256" key="6">
    <source>
        <dbReference type="SAM" id="MobiDB-lite"/>
    </source>
</evidence>
<dbReference type="GO" id="GO:0046983">
    <property type="term" value="F:protein dimerization activity"/>
    <property type="evidence" value="ECO:0007669"/>
    <property type="project" value="InterPro"/>
</dbReference>
<keyword evidence="9" id="KW-1185">Reference proteome</keyword>
<accession>H3CV20</accession>
<dbReference type="GO" id="GO:0005634">
    <property type="term" value="C:nucleus"/>
    <property type="evidence" value="ECO:0007669"/>
    <property type="project" value="UniProtKB-SubCell"/>
</dbReference>
<dbReference type="GeneTree" id="ENSGT00940000158613"/>
<dbReference type="InterPro" id="IPR036638">
    <property type="entry name" value="HLH_DNA-bd_sf"/>
</dbReference>
<dbReference type="PANTHER" id="PTHR45851">
    <property type="entry name" value="MYC PROTO-ONCOGENE"/>
    <property type="match status" value="1"/>
</dbReference>